<dbReference type="PANTHER" id="PTHR12616:SF8">
    <property type="entry name" value="VACUOLAR PROTEIN SORTING-ASSOCIATED PROTEIN 8 HOMOLOG"/>
    <property type="match status" value="1"/>
</dbReference>
<dbReference type="Pfam" id="PF12816">
    <property type="entry name" value="TPR_Vps8"/>
    <property type="match status" value="1"/>
</dbReference>
<evidence type="ECO:0000259" key="2">
    <source>
        <dbReference type="Pfam" id="PF12816"/>
    </source>
</evidence>
<feature type="compositionally biased region" description="Low complexity" evidence="1">
    <location>
        <begin position="1396"/>
        <end position="1409"/>
    </location>
</feature>
<dbReference type="PANTHER" id="PTHR12616">
    <property type="entry name" value="VACUOLAR PROTEIN SORTING VPS41"/>
    <property type="match status" value="1"/>
</dbReference>
<dbReference type="Pfam" id="PF25066">
    <property type="entry name" value="TPR_VPS8_2"/>
    <property type="match status" value="1"/>
</dbReference>
<dbReference type="GO" id="GO:0005770">
    <property type="term" value="C:late endosome"/>
    <property type="evidence" value="ECO:0007669"/>
    <property type="project" value="TreeGrafter"/>
</dbReference>
<dbReference type="EMBL" id="JADGJQ010000040">
    <property type="protein sequence ID" value="KAJ3176538.1"/>
    <property type="molecule type" value="Genomic_DNA"/>
</dbReference>
<feature type="domain" description="VPS8-like TPR-like repeats" evidence="3">
    <location>
        <begin position="1368"/>
        <end position="1489"/>
    </location>
</feature>
<sequence>MTRSASDGALAIGASNSGSSVDRPHLVRASTSSVPHAQGATEEVTGDEREEMALRELASRFASLVISEELGDADQSLLRAKIDALQKLQSVIVQHLYTSNLTRRERVRTLLESVVEEIAVYGEFLDATDTEDTLGFVQKSRDDGLSNFVQVEVLPGDAIPNGSAGSRSVEDSPSERSSETSVYATPLLHSPRMLGSHSRQASFSNSVSAASMTSSTVPSLGGLLAVETNIASGMTPPPGPKDVLRWTPLQRLSLQLYTGAMRQKVGTPTCMHISGAIFVGTSRSMVLIYDFGQTLKAMLGDPADSVLLGSVTSISLGFDRMQLVCGYGHGTIRVWDIQKRTVTRAIPPISAEERETGKKHGHAKGASVVHVACVGSKGAFVSADNEGYAFHHAEPKLYLMNTSYMTCIHNNNPSPSPAVTTVYALAVLPRIRGHLRYPGDYLHLVALATPDKVAIMSMKPSPQPQFRMSWASGADHSSEEAAAHACRSACLAWSPLPKTVKEGKTIKIGDPVLACSFGRHLRFIRVTWRSSSKPMQNVQASGNPPTVEFVVQRTWSGDDDIVALQWLDEKFMLLLTDKQALISFDVRAMKEIERTDVQSRKILGLHVFSRSLQSLHVHPNPSFHQSYQSFKGHLFILGQREIIIAGRLSWIDRIKALVIFGHFQDAINLGLKFYSGAMQHCVTGLPRDGDSRRDAVSAHLVELLMTYIGMSLASYDAADRKLREGEDLGPYRQLAATAFDSCLAIKREDLLFGEVYEQFCDKDLQAEFLEVLESYILDERVTSFSSPTIVQDFMAHFQAKGWLDRLEQVVLHLDVAGLDVHHTIETCRAHGLHSALVYVYTRIGDFVMPIVELLQVLTTSFVPPPKRSDAVPAASIPDPTSAGGALYTLYVYIAYTLTGKAFPVGMLEPTEATRARENVFSFLISFEYASWPPGAAGTHHLGETPYPYLRLLYALDSREFLKAVAEILADKHLDGAAVQIRQDVFVAGPDGPGGYALGRQWIMDALFRVVDGDNPVEAAELLDASSADAADTEHVVDLYSFAARNYARFGDSFRLESKILRRVILTLALYKNEDSLNERQRAILTVLSTGYEPAENESEAARFLDIYEHCGLWQVYEFVVRRREEYHLVLRSYMLDPDRRKQSFAAVQALAQDDRLTAAQRKLVKSSVLDSMVDLIAIDEVETAALVSTFWPKEHYTVIKRLAASHPSALFRYLQGLLDADWVLAMRPPPIGSSDESLARVSVVQKRIPPPATLGEDVYERYIGLLCEKEPARVKPFLESVSTGGAGYPYDFDRVLALCKTHGAVDAAAWILEQSGNVDGALALILEHVRSSALALDGDEKDEHFSTMLDGVEMGMQLCRRNSVRCAKAAREALWFRLLDGIVELQHSTAAAPQSADGTTADADDNTATATPQHAVHAALVGSSREILYSMVGHVSLHSIVHRIVHAQPTATVGEHRAIVASMLESYAYERELLEATNRILTHDVHASHVRDAKLRGRALRPARGQCAACRKLLHVRAMAWADRSEGVAVMPCGHAYHVTCLAREMGAMAVREEWWQEGDADADAAAVRAAKSGGGWCVVCAKSSGSKKADAKERAIQRVRRSGKGKQKANAEGSLSAEHVQMDDEPLSKIAQAELYLQVSSRRPTSSLYTLLTPHHRGAHHQYQNFAQDDDGIIDHGYSFSSSTTSSPAGTLRDPTWWGSGSAGSAGIRLPLDLVSNPRRFSLALAPPDMRP</sequence>
<dbReference type="GO" id="GO:0034058">
    <property type="term" value="P:endosomal vesicle fusion"/>
    <property type="evidence" value="ECO:0007669"/>
    <property type="project" value="TreeGrafter"/>
</dbReference>
<dbReference type="InterPro" id="IPR036322">
    <property type="entry name" value="WD40_repeat_dom_sf"/>
</dbReference>
<feature type="compositionally biased region" description="Basic and acidic residues" evidence="1">
    <location>
        <begin position="168"/>
        <end position="178"/>
    </location>
</feature>
<dbReference type="SUPFAM" id="SSF50978">
    <property type="entry name" value="WD40 repeat-like"/>
    <property type="match status" value="1"/>
</dbReference>
<gene>
    <name evidence="4" type="primary">VPS8</name>
    <name evidence="4" type="ORF">HDU87_005232</name>
</gene>
<dbReference type="SUPFAM" id="SSF57850">
    <property type="entry name" value="RING/U-box"/>
    <property type="match status" value="1"/>
</dbReference>
<dbReference type="GO" id="GO:0030897">
    <property type="term" value="C:HOPS complex"/>
    <property type="evidence" value="ECO:0007669"/>
    <property type="project" value="TreeGrafter"/>
</dbReference>
<evidence type="ECO:0000256" key="1">
    <source>
        <dbReference type="SAM" id="MobiDB-lite"/>
    </source>
</evidence>
<feature type="compositionally biased region" description="Basic residues" evidence="1">
    <location>
        <begin position="1599"/>
        <end position="1608"/>
    </location>
</feature>
<feature type="domain" description="Vacuolar protein sorting-associated protein 8 central" evidence="2">
    <location>
        <begin position="768"/>
        <end position="966"/>
    </location>
</feature>
<feature type="region of interest" description="Disordered" evidence="1">
    <location>
        <begin position="156"/>
        <end position="181"/>
    </location>
</feature>
<feature type="region of interest" description="Disordered" evidence="1">
    <location>
        <begin position="1"/>
        <end position="48"/>
    </location>
</feature>
<evidence type="ECO:0000313" key="4">
    <source>
        <dbReference type="EMBL" id="KAJ3176538.1"/>
    </source>
</evidence>
<organism evidence="4 5">
    <name type="scientific">Geranomyces variabilis</name>
    <dbReference type="NCBI Taxonomy" id="109894"/>
    <lineage>
        <taxon>Eukaryota</taxon>
        <taxon>Fungi</taxon>
        <taxon>Fungi incertae sedis</taxon>
        <taxon>Chytridiomycota</taxon>
        <taxon>Chytridiomycota incertae sedis</taxon>
        <taxon>Chytridiomycetes</taxon>
        <taxon>Spizellomycetales</taxon>
        <taxon>Powellomycetaceae</taxon>
        <taxon>Geranomyces</taxon>
    </lineage>
</organism>
<dbReference type="InterPro" id="IPR059070">
    <property type="entry name" value="TPR_VPS8_2"/>
</dbReference>
<dbReference type="Proteomes" id="UP001212152">
    <property type="component" value="Unassembled WGS sequence"/>
</dbReference>
<proteinExistence type="predicted"/>
<accession>A0AAD5TIJ8</accession>
<reference evidence="4" key="1">
    <citation type="submission" date="2020-05" db="EMBL/GenBank/DDBJ databases">
        <title>Phylogenomic resolution of chytrid fungi.</title>
        <authorList>
            <person name="Stajich J.E."/>
            <person name="Amses K."/>
            <person name="Simmons R."/>
            <person name="Seto K."/>
            <person name="Myers J."/>
            <person name="Bonds A."/>
            <person name="Quandt C.A."/>
            <person name="Barry K."/>
            <person name="Liu P."/>
            <person name="Grigoriev I."/>
            <person name="Longcore J.E."/>
            <person name="James T.Y."/>
        </authorList>
    </citation>
    <scope>NUCLEOTIDE SEQUENCE</scope>
    <source>
        <strain evidence="4">JEL0379</strain>
    </source>
</reference>
<evidence type="ECO:0000313" key="5">
    <source>
        <dbReference type="Proteomes" id="UP001212152"/>
    </source>
</evidence>
<dbReference type="GO" id="GO:0006623">
    <property type="term" value="P:protein targeting to vacuole"/>
    <property type="evidence" value="ECO:0007669"/>
    <property type="project" value="InterPro"/>
</dbReference>
<dbReference type="Pfam" id="PF23410">
    <property type="entry name" value="Beta-prop_VPS8"/>
    <property type="match status" value="1"/>
</dbReference>
<protein>
    <submittedName>
        <fullName evidence="4">Vacuolar protein sorting-associated protein 8</fullName>
    </submittedName>
</protein>
<feature type="region of interest" description="Disordered" evidence="1">
    <location>
        <begin position="1599"/>
        <end position="1621"/>
    </location>
</feature>
<comment type="caution">
    <text evidence="4">The sequence shown here is derived from an EMBL/GenBank/DDBJ whole genome shotgun (WGS) entry which is preliminary data.</text>
</comment>
<dbReference type="InterPro" id="IPR025941">
    <property type="entry name" value="Vps8_central_dom"/>
</dbReference>
<keyword evidence="5" id="KW-1185">Reference proteome</keyword>
<feature type="region of interest" description="Disordered" evidence="1">
    <location>
        <begin position="1390"/>
        <end position="1409"/>
    </location>
</feature>
<evidence type="ECO:0000259" key="3">
    <source>
        <dbReference type="Pfam" id="PF25066"/>
    </source>
</evidence>
<name>A0AAD5TIJ8_9FUNG</name>
<dbReference type="InterPro" id="IPR045111">
    <property type="entry name" value="Vps41/Vps8"/>
</dbReference>